<sequence length="124" mass="13774">MILVDTSVWIDHFRSGDTHLSTLLDHGMVQTHDFIIGEIACGNLKNRQQTLYLLSCLPRCTATSPEETLFFIERHDLMGRGIGYVDASILASAVLVQANLWSRDKRLMALATELGCAYSAESSE</sequence>
<dbReference type="EMBL" id="LVXZ01000053">
    <property type="protein sequence ID" value="OAP92029.1"/>
    <property type="molecule type" value="Genomic_DNA"/>
</dbReference>
<proteinExistence type="predicted"/>
<dbReference type="Gene3D" id="3.40.50.1010">
    <property type="entry name" value="5'-nuclease"/>
    <property type="match status" value="1"/>
</dbReference>
<feature type="domain" description="PIN" evidence="1">
    <location>
        <begin position="2"/>
        <end position="109"/>
    </location>
</feature>
<gene>
    <name evidence="2" type="ORF">A4H96_05060</name>
</gene>
<protein>
    <submittedName>
        <fullName evidence="2">Ribonuclease</fullName>
    </submittedName>
</protein>
<dbReference type="InterPro" id="IPR029060">
    <property type="entry name" value="PIN-like_dom_sf"/>
</dbReference>
<evidence type="ECO:0000313" key="2">
    <source>
        <dbReference type="EMBL" id="OAP92029.1"/>
    </source>
</evidence>
<organism evidence="2 3">
    <name type="scientific">Acidithiobacillus ferrooxidans</name>
    <name type="common">Thiobacillus ferrooxidans</name>
    <dbReference type="NCBI Taxonomy" id="920"/>
    <lineage>
        <taxon>Bacteria</taxon>
        <taxon>Pseudomonadati</taxon>
        <taxon>Pseudomonadota</taxon>
        <taxon>Acidithiobacillia</taxon>
        <taxon>Acidithiobacillales</taxon>
        <taxon>Acidithiobacillaceae</taxon>
        <taxon>Acidithiobacillus</taxon>
    </lineage>
</organism>
<comment type="caution">
    <text evidence="2">The sequence shown here is derived from an EMBL/GenBank/DDBJ whole genome shotgun (WGS) entry which is preliminary data.</text>
</comment>
<dbReference type="OrthoDB" id="329172at2"/>
<evidence type="ECO:0000313" key="3">
    <source>
        <dbReference type="Proteomes" id="UP000078302"/>
    </source>
</evidence>
<dbReference type="RefSeq" id="WP_064218579.1">
    <property type="nucleotide sequence ID" value="NZ_LVXZ01000053.1"/>
</dbReference>
<dbReference type="InterPro" id="IPR002716">
    <property type="entry name" value="PIN_dom"/>
</dbReference>
<evidence type="ECO:0000259" key="1">
    <source>
        <dbReference type="Pfam" id="PF01850"/>
    </source>
</evidence>
<reference evidence="2 3" key="1">
    <citation type="submission" date="2016-04" db="EMBL/GenBank/DDBJ databases">
        <title>Acidithiobacillus ferrooxidans genome sequencing and assembly.</title>
        <authorList>
            <person name="Zhou Z."/>
        </authorList>
    </citation>
    <scope>NUCLEOTIDE SEQUENCE [LARGE SCALE GENOMIC DNA]</scope>
    <source>
        <strain evidence="2 3">BY0502</strain>
    </source>
</reference>
<dbReference type="Proteomes" id="UP000078302">
    <property type="component" value="Unassembled WGS sequence"/>
</dbReference>
<keyword evidence="3" id="KW-1185">Reference proteome</keyword>
<dbReference type="AlphaFoldDB" id="A0A179BKY0"/>
<name>A0A179BKY0_ACIFR</name>
<dbReference type="SUPFAM" id="SSF88723">
    <property type="entry name" value="PIN domain-like"/>
    <property type="match status" value="1"/>
</dbReference>
<dbReference type="Pfam" id="PF01850">
    <property type="entry name" value="PIN"/>
    <property type="match status" value="1"/>
</dbReference>
<accession>A0A179BKY0</accession>